<dbReference type="PANTHER" id="PTHR21398:SF6">
    <property type="entry name" value="AGAP007094-PA"/>
    <property type="match status" value="1"/>
</dbReference>
<evidence type="ECO:0000313" key="2">
    <source>
        <dbReference type="EMBL" id="KAI9562905.1"/>
    </source>
</evidence>
<keyword evidence="1" id="KW-0812">Transmembrane</keyword>
<comment type="caution">
    <text evidence="2">The sequence shown here is derived from an EMBL/GenBank/DDBJ whole genome shotgun (WGS) entry which is preliminary data.</text>
</comment>
<reference evidence="2 3" key="1">
    <citation type="submission" date="2022-05" db="EMBL/GenBank/DDBJ databases">
        <title>A multi-omics perspective on studying reproductive biology in Daphnia sinensis.</title>
        <authorList>
            <person name="Jia J."/>
        </authorList>
    </citation>
    <scope>NUCLEOTIDE SEQUENCE [LARGE SCALE GENOMIC DNA]</scope>
    <source>
        <strain evidence="2 3">WSL</strain>
    </source>
</reference>
<evidence type="ECO:0000256" key="1">
    <source>
        <dbReference type="SAM" id="Phobius"/>
    </source>
</evidence>
<organism evidence="2 3">
    <name type="scientific">Daphnia sinensis</name>
    <dbReference type="NCBI Taxonomy" id="1820382"/>
    <lineage>
        <taxon>Eukaryota</taxon>
        <taxon>Metazoa</taxon>
        <taxon>Ecdysozoa</taxon>
        <taxon>Arthropoda</taxon>
        <taxon>Crustacea</taxon>
        <taxon>Branchiopoda</taxon>
        <taxon>Diplostraca</taxon>
        <taxon>Cladocera</taxon>
        <taxon>Anomopoda</taxon>
        <taxon>Daphniidae</taxon>
        <taxon>Daphnia</taxon>
        <taxon>Daphnia similis group</taxon>
    </lineage>
</organism>
<feature type="transmembrane region" description="Helical" evidence="1">
    <location>
        <begin position="6"/>
        <end position="22"/>
    </location>
</feature>
<keyword evidence="1" id="KW-0472">Membrane</keyword>
<protein>
    <submittedName>
        <fullName evidence="2">Uncharacterized protein</fullName>
    </submittedName>
</protein>
<evidence type="ECO:0000313" key="3">
    <source>
        <dbReference type="Proteomes" id="UP000820818"/>
    </source>
</evidence>
<dbReference type="SMART" id="SM00718">
    <property type="entry name" value="DM4_12"/>
    <property type="match status" value="1"/>
</dbReference>
<dbReference type="Pfam" id="PF07841">
    <property type="entry name" value="DM4_12"/>
    <property type="match status" value="1"/>
</dbReference>
<keyword evidence="1" id="KW-1133">Transmembrane helix</keyword>
<dbReference type="AlphaFoldDB" id="A0AAD5Q126"/>
<name>A0AAD5Q126_9CRUS</name>
<dbReference type="EMBL" id="WJBH02000002">
    <property type="protein sequence ID" value="KAI9562905.1"/>
    <property type="molecule type" value="Genomic_DNA"/>
</dbReference>
<gene>
    <name evidence="2" type="ORF">GHT06_010361</name>
</gene>
<sequence>MRKLFVIHWTCLATILIGYYIVKIDSVAVSQPGHLHRHHKRSVLSLPRGVLKFTGEFIVPVLSLINQTNSYLWFNFPTTWPLPNNNNLNTLYNSFGRLKEKGIEVDEDFVDEQRANQDRRHVYQYIEGFFQNFGVNGTACVQRAICEMAEAPLSSNGLLGKVVELVLTPSLIKMPAKMEPYFGLNRFRRDVHDDAILEDLDFIAAPVEDEYTDAYHKGKDGLCWSHYASCPINIFKLTTSQR</sequence>
<keyword evidence="3" id="KW-1185">Reference proteome</keyword>
<dbReference type="Proteomes" id="UP000820818">
    <property type="component" value="Linkage Group LG2"/>
</dbReference>
<dbReference type="InterPro" id="IPR006631">
    <property type="entry name" value="DM4_12"/>
</dbReference>
<dbReference type="PANTHER" id="PTHR21398">
    <property type="entry name" value="AGAP007094-PA"/>
    <property type="match status" value="1"/>
</dbReference>
<proteinExistence type="predicted"/>
<accession>A0AAD5Q126</accession>